<feature type="transmembrane region" description="Helical" evidence="8">
    <location>
        <begin position="189"/>
        <end position="208"/>
    </location>
</feature>
<reference evidence="9" key="1">
    <citation type="journal article" date="2021" name="Nat. Commun.">
        <title>Genetic determinants of endophytism in the Arabidopsis root mycobiome.</title>
        <authorList>
            <person name="Mesny F."/>
            <person name="Miyauchi S."/>
            <person name="Thiergart T."/>
            <person name="Pickel B."/>
            <person name="Atanasova L."/>
            <person name="Karlsson M."/>
            <person name="Huettel B."/>
            <person name="Barry K.W."/>
            <person name="Haridas S."/>
            <person name="Chen C."/>
            <person name="Bauer D."/>
            <person name="Andreopoulos W."/>
            <person name="Pangilinan J."/>
            <person name="LaButti K."/>
            <person name="Riley R."/>
            <person name="Lipzen A."/>
            <person name="Clum A."/>
            <person name="Drula E."/>
            <person name="Henrissat B."/>
            <person name="Kohler A."/>
            <person name="Grigoriev I.V."/>
            <person name="Martin F.M."/>
            <person name="Hacquard S."/>
        </authorList>
    </citation>
    <scope>NUCLEOTIDE SEQUENCE</scope>
    <source>
        <strain evidence="9">MPI-CAGE-AT-0016</strain>
    </source>
</reference>
<dbReference type="PANTHER" id="PTHR11654">
    <property type="entry name" value="OLIGOPEPTIDE TRANSPORTER-RELATED"/>
    <property type="match status" value="1"/>
</dbReference>
<evidence type="ECO:0000256" key="1">
    <source>
        <dbReference type="ARBA" id="ARBA00004141"/>
    </source>
</evidence>
<dbReference type="AlphaFoldDB" id="A0A8K0T9G9"/>
<organism evidence="9 10">
    <name type="scientific">Plectosphaerella cucumerina</name>
    <dbReference type="NCBI Taxonomy" id="40658"/>
    <lineage>
        <taxon>Eukaryota</taxon>
        <taxon>Fungi</taxon>
        <taxon>Dikarya</taxon>
        <taxon>Ascomycota</taxon>
        <taxon>Pezizomycotina</taxon>
        <taxon>Sordariomycetes</taxon>
        <taxon>Hypocreomycetidae</taxon>
        <taxon>Glomerellales</taxon>
        <taxon>Plectosphaerellaceae</taxon>
        <taxon>Plectosphaerella</taxon>
    </lineage>
</organism>
<evidence type="ECO:0000256" key="3">
    <source>
        <dbReference type="ARBA" id="ARBA00022448"/>
    </source>
</evidence>
<keyword evidence="6 8" id="KW-0472">Membrane</keyword>
<dbReference type="PROSITE" id="PS01023">
    <property type="entry name" value="PTR2_2"/>
    <property type="match status" value="1"/>
</dbReference>
<evidence type="ECO:0000256" key="7">
    <source>
        <dbReference type="RuleBase" id="RU003755"/>
    </source>
</evidence>
<feature type="transmembrane region" description="Helical" evidence="8">
    <location>
        <begin position="554"/>
        <end position="575"/>
    </location>
</feature>
<feature type="transmembrane region" description="Helical" evidence="8">
    <location>
        <begin position="365"/>
        <end position="382"/>
    </location>
</feature>
<dbReference type="EMBL" id="JAGPXD010000005">
    <property type="protein sequence ID" value="KAH7353403.1"/>
    <property type="molecule type" value="Genomic_DNA"/>
</dbReference>
<comment type="caution">
    <text evidence="9">The sequence shown here is derived from an EMBL/GenBank/DDBJ whole genome shotgun (WGS) entry which is preliminary data.</text>
</comment>
<dbReference type="InterPro" id="IPR000109">
    <property type="entry name" value="POT_fam"/>
</dbReference>
<evidence type="ECO:0000256" key="5">
    <source>
        <dbReference type="ARBA" id="ARBA00022989"/>
    </source>
</evidence>
<proteinExistence type="inferred from homology"/>
<dbReference type="FunFam" id="1.20.1250.20:FF:000085">
    <property type="entry name" value="MFS peptide transporter Ptr2"/>
    <property type="match status" value="1"/>
</dbReference>
<evidence type="ECO:0000313" key="9">
    <source>
        <dbReference type="EMBL" id="KAH7353403.1"/>
    </source>
</evidence>
<feature type="transmembrane region" description="Helical" evidence="8">
    <location>
        <begin position="495"/>
        <end position="516"/>
    </location>
</feature>
<dbReference type="InterPro" id="IPR018456">
    <property type="entry name" value="PTR2_symporter_CS"/>
</dbReference>
<dbReference type="GO" id="GO:0005886">
    <property type="term" value="C:plasma membrane"/>
    <property type="evidence" value="ECO:0007669"/>
    <property type="project" value="UniProtKB-ARBA"/>
</dbReference>
<dbReference type="Gene3D" id="1.20.1250.20">
    <property type="entry name" value="MFS general substrate transporter like domains"/>
    <property type="match status" value="1"/>
</dbReference>
<dbReference type="SUPFAM" id="SSF103473">
    <property type="entry name" value="MFS general substrate transporter"/>
    <property type="match status" value="1"/>
</dbReference>
<feature type="transmembrane region" description="Helical" evidence="8">
    <location>
        <begin position="442"/>
        <end position="464"/>
    </location>
</feature>
<feature type="transmembrane region" description="Helical" evidence="8">
    <location>
        <begin position="277"/>
        <end position="298"/>
    </location>
</feature>
<dbReference type="InterPro" id="IPR036259">
    <property type="entry name" value="MFS_trans_sf"/>
</dbReference>
<feature type="transmembrane region" description="Helical" evidence="8">
    <location>
        <begin position="253"/>
        <end position="271"/>
    </location>
</feature>
<evidence type="ECO:0000313" key="10">
    <source>
        <dbReference type="Proteomes" id="UP000813385"/>
    </source>
</evidence>
<keyword evidence="3 7" id="KW-0813">Transport</keyword>
<comment type="subcellular location">
    <subcellularLocation>
        <location evidence="1 7">Membrane</location>
        <topology evidence="1 7">Multi-pass membrane protein</topology>
    </subcellularLocation>
</comment>
<accession>A0A8K0T9G9</accession>
<dbReference type="OrthoDB" id="8904098at2759"/>
<evidence type="ECO:0000256" key="8">
    <source>
        <dbReference type="SAM" id="Phobius"/>
    </source>
</evidence>
<comment type="similarity">
    <text evidence="2 7">Belongs to the major facilitator superfamily. Proton-dependent oligopeptide transporter (POT/PTR) (TC 2.A.17) family.</text>
</comment>
<name>A0A8K0T9G9_9PEZI</name>
<dbReference type="Pfam" id="PF00854">
    <property type="entry name" value="PTR2"/>
    <property type="match status" value="1"/>
</dbReference>
<feature type="transmembrane region" description="Helical" evidence="8">
    <location>
        <begin position="134"/>
        <end position="151"/>
    </location>
</feature>
<evidence type="ECO:0000256" key="4">
    <source>
        <dbReference type="ARBA" id="ARBA00022692"/>
    </source>
</evidence>
<evidence type="ECO:0000256" key="2">
    <source>
        <dbReference type="ARBA" id="ARBA00005982"/>
    </source>
</evidence>
<keyword evidence="10" id="KW-1185">Reference proteome</keyword>
<keyword evidence="4 7" id="KW-0812">Transmembrane</keyword>
<dbReference type="GO" id="GO:0071916">
    <property type="term" value="F:dipeptide transmembrane transporter activity"/>
    <property type="evidence" value="ECO:0007669"/>
    <property type="project" value="UniProtKB-ARBA"/>
</dbReference>
<protein>
    <submittedName>
        <fullName evidence="9">Peptide transporter PTR2</fullName>
    </submittedName>
</protein>
<keyword evidence="5 8" id="KW-1133">Transmembrane helix</keyword>
<evidence type="ECO:0000256" key="6">
    <source>
        <dbReference type="ARBA" id="ARBA00023136"/>
    </source>
</evidence>
<gene>
    <name evidence="9" type="ORF">B0T11DRAFT_229639</name>
</gene>
<feature type="transmembrane region" description="Helical" evidence="8">
    <location>
        <begin position="163"/>
        <end position="183"/>
    </location>
</feature>
<dbReference type="Proteomes" id="UP000813385">
    <property type="component" value="Unassembled WGS sequence"/>
</dbReference>
<feature type="transmembrane region" description="Helical" evidence="8">
    <location>
        <begin position="528"/>
        <end position="548"/>
    </location>
</feature>
<sequence>MSTGANLDLVEAARGNVPGIEKGMADAEKPAAYRADATDLCHSDEALTGPNGEVYPTEEEILTLRRVHGKVDWLIYSIGIVEMVERFAYYGTTAVFVNFISYDLPPGSTTGASGTHGQAGALGLGQQVSTPVTLFNSFWSYLMPLLGGYLADAHYGRYKVIQMGIVAAIIGHILIIVAALPQVIVNPNGALGCFMVGLLFFGTGVGWFKANISPLIAEQYEMVHPRMTVETLPSGERVLVDGVATISRIYMRYYFMINVGALVGQISMVYAEKYVGFWLSFTLPTVLFLLCPIIMIVCRNKYAKRPPTGSVLGKSMQLVKFGAKRNGIRNINKDFFWNNIRPSQLEDKPSWMTFDDAWVDQVKRGLLACGVFLFFPIFWLAYGQMSNNMINQAATMELHGIPNDVITNLNPFSLLILIPLCDKVIYPALARAGIKFTPIKKIALGFGSATLSMVVAAVIQHFIYQQSPCGYSASDMDCVADNGKPNMSVFIQTPAYVLIALSEVMASITGLEYAFTKAPENMRGLVTGVFWFVHAFSSAIAKAFVGLATDPLLVWLYTTVACISAAGGLGFWFTFRKADKEEDALNALPTTTYIGNNSGEREPEDKALP</sequence>